<dbReference type="Proteomes" id="UP000321062">
    <property type="component" value="Chromosome"/>
</dbReference>
<keyword evidence="4" id="KW-0574">Periplasm</keyword>
<proteinExistence type="inferred from homology"/>
<dbReference type="KEGG" id="yti:FNA67_12580"/>
<dbReference type="Pfam" id="PF13416">
    <property type="entry name" value="SBP_bac_8"/>
    <property type="match status" value="1"/>
</dbReference>
<dbReference type="GO" id="GO:0042956">
    <property type="term" value="P:maltodextrin transmembrane transport"/>
    <property type="evidence" value="ECO:0007669"/>
    <property type="project" value="TreeGrafter"/>
</dbReference>
<dbReference type="InterPro" id="IPR006059">
    <property type="entry name" value="SBP"/>
</dbReference>
<dbReference type="PANTHER" id="PTHR30061">
    <property type="entry name" value="MALTOSE-BINDING PERIPLASMIC PROTEIN"/>
    <property type="match status" value="1"/>
</dbReference>
<keyword evidence="2" id="KW-0813">Transport</keyword>
<dbReference type="GO" id="GO:0015768">
    <property type="term" value="P:maltose transport"/>
    <property type="evidence" value="ECO:0007669"/>
    <property type="project" value="TreeGrafter"/>
</dbReference>
<comment type="similarity">
    <text evidence="1">Belongs to the bacterial solute-binding protein 1 family.</text>
</comment>
<dbReference type="GO" id="GO:1901982">
    <property type="term" value="F:maltose binding"/>
    <property type="evidence" value="ECO:0007669"/>
    <property type="project" value="TreeGrafter"/>
</dbReference>
<reference evidence="5 6" key="1">
    <citation type="journal article" date="2015" name="Int. J. Syst. Evol. Microbiol.">
        <title>Youhaiella tibetensis gen. nov., sp. nov., isolated from subsurface sediment.</title>
        <authorList>
            <person name="Wang Y.X."/>
            <person name="Huang F.Q."/>
            <person name="Nogi Y."/>
            <person name="Pang S.J."/>
            <person name="Wang P.K."/>
            <person name="Lv J."/>
        </authorList>
    </citation>
    <scope>NUCLEOTIDE SEQUENCE [LARGE SCALE GENOMIC DNA]</scope>
    <source>
        <strain evidence="6">fig4</strain>
    </source>
</reference>
<dbReference type="CDD" id="cd14748">
    <property type="entry name" value="PBP2_UgpB"/>
    <property type="match status" value="1"/>
</dbReference>
<protein>
    <submittedName>
        <fullName evidence="5">ABC transporter substrate-binding protein</fullName>
    </submittedName>
</protein>
<organism evidence="5 6">
    <name type="scientific">Paradevosia tibetensis</name>
    <dbReference type="NCBI Taxonomy" id="1447062"/>
    <lineage>
        <taxon>Bacteria</taxon>
        <taxon>Pseudomonadati</taxon>
        <taxon>Pseudomonadota</taxon>
        <taxon>Alphaproteobacteria</taxon>
        <taxon>Hyphomicrobiales</taxon>
        <taxon>Devosiaceae</taxon>
        <taxon>Paradevosia</taxon>
    </lineage>
</organism>
<evidence type="ECO:0000256" key="1">
    <source>
        <dbReference type="ARBA" id="ARBA00008520"/>
    </source>
</evidence>
<gene>
    <name evidence="5" type="ORF">FNA67_12580</name>
</gene>
<dbReference type="AlphaFoldDB" id="A0A5B9DNJ5"/>
<evidence type="ECO:0000256" key="3">
    <source>
        <dbReference type="ARBA" id="ARBA00022729"/>
    </source>
</evidence>
<dbReference type="SUPFAM" id="SSF53850">
    <property type="entry name" value="Periplasmic binding protein-like II"/>
    <property type="match status" value="1"/>
</dbReference>
<sequence length="420" mass="43899">MMGIARSRAGGAVVATALGVLMGFGATLSAYAQEKTEITFSYLWGGAEAKALEELIADYNASQDKIVVKGVSSPDTTKQLASMSSSNGAFDISDHFGSAVGSWASKGILAPLDDLGIDVADFVPAAVSQVTYDGKLYSLPIAVHDYQLLYNKKLLADAGVEPPKTMDELAAAIKALTKVDGDGNITQLGLGSAYMPTTMVVLGYAFGGEWNAGGQPSPADANNIKGINFYVDNVVKPYGASAVNKFIAGFGPYMSPQDPFVQGKMAMVIDGEWRSASLGSAEGFEWGAVSIPAATPELADTTLVEVSTLFIPANSKHKAEAGEFLKYLGSPDVMAKFTRALGNLPARTSLLGNDIYADLPNYDAWLSSLKSPNAKSFSSAPYSAEYSADLGSAFEAIAQGSQTAEDAMKGVADRSGSYAQ</sequence>
<evidence type="ECO:0000256" key="2">
    <source>
        <dbReference type="ARBA" id="ARBA00022448"/>
    </source>
</evidence>
<dbReference type="OrthoDB" id="9811951at2"/>
<dbReference type="EMBL" id="CP041690">
    <property type="protein sequence ID" value="QEE20961.1"/>
    <property type="molecule type" value="Genomic_DNA"/>
</dbReference>
<evidence type="ECO:0000256" key="4">
    <source>
        <dbReference type="ARBA" id="ARBA00022764"/>
    </source>
</evidence>
<dbReference type="RefSeq" id="WP_147656265.1">
    <property type="nucleotide sequence ID" value="NZ_BMFM01000001.1"/>
</dbReference>
<keyword evidence="6" id="KW-1185">Reference proteome</keyword>
<evidence type="ECO:0000313" key="5">
    <source>
        <dbReference type="EMBL" id="QEE20961.1"/>
    </source>
</evidence>
<dbReference type="Gene3D" id="3.40.190.10">
    <property type="entry name" value="Periplasmic binding protein-like II"/>
    <property type="match status" value="1"/>
</dbReference>
<dbReference type="GO" id="GO:0055052">
    <property type="term" value="C:ATP-binding cassette (ABC) transporter complex, substrate-binding subunit-containing"/>
    <property type="evidence" value="ECO:0007669"/>
    <property type="project" value="TreeGrafter"/>
</dbReference>
<name>A0A5B9DNJ5_9HYPH</name>
<evidence type="ECO:0000313" key="6">
    <source>
        <dbReference type="Proteomes" id="UP000321062"/>
    </source>
</evidence>
<dbReference type="PANTHER" id="PTHR30061:SF50">
    <property type="entry name" value="MALTOSE_MALTODEXTRIN-BINDING PERIPLASMIC PROTEIN"/>
    <property type="match status" value="1"/>
</dbReference>
<keyword evidence="3" id="KW-0732">Signal</keyword>
<accession>A0A5B9DNJ5</accession>